<dbReference type="EMBL" id="BAAAOQ010000002">
    <property type="protein sequence ID" value="GAA2191673.1"/>
    <property type="molecule type" value="Genomic_DNA"/>
</dbReference>
<name>A0ABN3BAY0_9ACTN</name>
<feature type="region of interest" description="Disordered" evidence="1">
    <location>
        <begin position="79"/>
        <end position="112"/>
    </location>
</feature>
<dbReference type="InterPro" id="IPR008651">
    <property type="entry name" value="Uncharacterised_HicB"/>
</dbReference>
<dbReference type="RefSeq" id="WP_346161990.1">
    <property type="nucleotide sequence ID" value="NZ_BAAAOQ010000002.1"/>
</dbReference>
<dbReference type="Proteomes" id="UP001501391">
    <property type="component" value="Unassembled WGS sequence"/>
</dbReference>
<comment type="caution">
    <text evidence="2">The sequence shown here is derived from an EMBL/GenBank/DDBJ whole genome shotgun (WGS) entry which is preliminary data.</text>
</comment>
<dbReference type="InterPro" id="IPR013321">
    <property type="entry name" value="Arc_rbn_hlx_hlx"/>
</dbReference>
<dbReference type="Pfam" id="PF05534">
    <property type="entry name" value="HicB"/>
    <property type="match status" value="1"/>
</dbReference>
<organism evidence="2 3">
    <name type="scientific">Streptomyces bangladeshensis</name>
    <dbReference type="NCBI Taxonomy" id="295352"/>
    <lineage>
        <taxon>Bacteria</taxon>
        <taxon>Bacillati</taxon>
        <taxon>Actinomycetota</taxon>
        <taxon>Actinomycetes</taxon>
        <taxon>Kitasatosporales</taxon>
        <taxon>Streptomycetaceae</taxon>
        <taxon>Streptomyces</taxon>
    </lineage>
</organism>
<evidence type="ECO:0000313" key="2">
    <source>
        <dbReference type="EMBL" id="GAA2191673.1"/>
    </source>
</evidence>
<feature type="compositionally biased region" description="Polar residues" evidence="1">
    <location>
        <begin position="167"/>
        <end position="176"/>
    </location>
</feature>
<gene>
    <name evidence="2" type="ORF">GCM10009787_05950</name>
</gene>
<proteinExistence type="predicted"/>
<dbReference type="InterPro" id="IPR010985">
    <property type="entry name" value="Ribbon_hlx_hlx"/>
</dbReference>
<keyword evidence="3" id="KW-1185">Reference proteome</keyword>
<evidence type="ECO:0000256" key="1">
    <source>
        <dbReference type="SAM" id="MobiDB-lite"/>
    </source>
</evidence>
<sequence>MDLTPYVDTLRRELAVAAEAGGEDARELAERLTAPLESATRLTLLNVLSAAMDEITRELAPGSVDVRLRGLDPDFVVTPPPADPGGLAGPAAPAEPFQPPAPAPAPAEGEEGGTARVNLRLPAHLKARAEEAAAREGLSVNAWLVRAVAAAVDGGTRPRTTERTRTVGQSFTGWVR</sequence>
<feature type="region of interest" description="Disordered" evidence="1">
    <location>
        <begin position="156"/>
        <end position="176"/>
    </location>
</feature>
<evidence type="ECO:0000313" key="3">
    <source>
        <dbReference type="Proteomes" id="UP001501391"/>
    </source>
</evidence>
<feature type="compositionally biased region" description="Pro residues" evidence="1">
    <location>
        <begin position="96"/>
        <end position="105"/>
    </location>
</feature>
<dbReference type="Gene3D" id="1.10.1220.10">
    <property type="entry name" value="Met repressor-like"/>
    <property type="match status" value="1"/>
</dbReference>
<protein>
    <submittedName>
        <fullName evidence="2">Toxin-antitoxin system HicB family antitoxin</fullName>
    </submittedName>
</protein>
<reference evidence="2 3" key="1">
    <citation type="journal article" date="2019" name="Int. J. Syst. Evol. Microbiol.">
        <title>The Global Catalogue of Microorganisms (GCM) 10K type strain sequencing project: providing services to taxonomists for standard genome sequencing and annotation.</title>
        <authorList>
            <consortium name="The Broad Institute Genomics Platform"/>
            <consortium name="The Broad Institute Genome Sequencing Center for Infectious Disease"/>
            <person name="Wu L."/>
            <person name="Ma J."/>
        </authorList>
    </citation>
    <scope>NUCLEOTIDE SEQUENCE [LARGE SCALE GENOMIC DNA]</scope>
    <source>
        <strain evidence="2 3">JCM 14924</strain>
    </source>
</reference>
<accession>A0ABN3BAY0</accession>
<dbReference type="SUPFAM" id="SSF47598">
    <property type="entry name" value="Ribbon-helix-helix"/>
    <property type="match status" value="1"/>
</dbReference>